<organism evidence="1 2">
    <name type="scientific">Rubroshorea leprosula</name>
    <dbReference type="NCBI Taxonomy" id="152421"/>
    <lineage>
        <taxon>Eukaryota</taxon>
        <taxon>Viridiplantae</taxon>
        <taxon>Streptophyta</taxon>
        <taxon>Embryophyta</taxon>
        <taxon>Tracheophyta</taxon>
        <taxon>Spermatophyta</taxon>
        <taxon>Magnoliopsida</taxon>
        <taxon>eudicotyledons</taxon>
        <taxon>Gunneridae</taxon>
        <taxon>Pentapetalae</taxon>
        <taxon>rosids</taxon>
        <taxon>malvids</taxon>
        <taxon>Malvales</taxon>
        <taxon>Dipterocarpaceae</taxon>
        <taxon>Rubroshorea</taxon>
    </lineage>
</organism>
<comment type="caution">
    <text evidence="1">The sequence shown here is derived from an EMBL/GenBank/DDBJ whole genome shotgun (WGS) entry which is preliminary data.</text>
</comment>
<proteinExistence type="predicted"/>
<gene>
    <name evidence="1" type="ORF">SLEP1_g55816</name>
</gene>
<name>A0AAV5MGH2_9ROSI</name>
<protein>
    <submittedName>
        <fullName evidence="1">Uncharacterized protein</fullName>
    </submittedName>
</protein>
<evidence type="ECO:0000313" key="2">
    <source>
        <dbReference type="Proteomes" id="UP001054252"/>
    </source>
</evidence>
<dbReference type="EMBL" id="BPVZ01000281">
    <property type="protein sequence ID" value="GKV49043.1"/>
    <property type="molecule type" value="Genomic_DNA"/>
</dbReference>
<reference evidence="1 2" key="1">
    <citation type="journal article" date="2021" name="Commun. Biol.">
        <title>The genome of Shorea leprosula (Dipterocarpaceae) highlights the ecological relevance of drought in aseasonal tropical rainforests.</title>
        <authorList>
            <person name="Ng K.K.S."/>
            <person name="Kobayashi M.J."/>
            <person name="Fawcett J.A."/>
            <person name="Hatakeyama M."/>
            <person name="Paape T."/>
            <person name="Ng C.H."/>
            <person name="Ang C.C."/>
            <person name="Tnah L.H."/>
            <person name="Lee C.T."/>
            <person name="Nishiyama T."/>
            <person name="Sese J."/>
            <person name="O'Brien M.J."/>
            <person name="Copetti D."/>
            <person name="Mohd Noor M.I."/>
            <person name="Ong R.C."/>
            <person name="Putra M."/>
            <person name="Sireger I.Z."/>
            <person name="Indrioko S."/>
            <person name="Kosugi Y."/>
            <person name="Izuno A."/>
            <person name="Isagi Y."/>
            <person name="Lee S.L."/>
            <person name="Shimizu K.K."/>
        </authorList>
    </citation>
    <scope>NUCLEOTIDE SEQUENCE [LARGE SCALE GENOMIC DNA]</scope>
    <source>
        <strain evidence="1">214</strain>
    </source>
</reference>
<dbReference type="Proteomes" id="UP001054252">
    <property type="component" value="Unassembled WGS sequence"/>
</dbReference>
<keyword evidence="2" id="KW-1185">Reference proteome</keyword>
<sequence>MMVKQLKKGTLMMMLMLLILRLFLMVAGNSKTSGREGLL</sequence>
<dbReference type="AlphaFoldDB" id="A0AAV5MGH2"/>
<evidence type="ECO:0000313" key="1">
    <source>
        <dbReference type="EMBL" id="GKV49043.1"/>
    </source>
</evidence>
<accession>A0AAV5MGH2</accession>